<dbReference type="InterPro" id="IPR029058">
    <property type="entry name" value="AB_hydrolase_fold"/>
</dbReference>
<evidence type="ECO:0000256" key="1">
    <source>
        <dbReference type="ARBA" id="ARBA00022801"/>
    </source>
</evidence>
<dbReference type="InterPro" id="IPR049492">
    <property type="entry name" value="BD-FAE-like_dom"/>
</dbReference>
<feature type="domain" description="BD-FAE-like" evidence="2">
    <location>
        <begin position="117"/>
        <end position="341"/>
    </location>
</feature>
<dbReference type="PANTHER" id="PTHR48081:SF13">
    <property type="entry name" value="ALPHA_BETA HYDROLASE"/>
    <property type="match status" value="1"/>
</dbReference>
<dbReference type="Pfam" id="PF20434">
    <property type="entry name" value="BD-FAE"/>
    <property type="match status" value="1"/>
</dbReference>
<dbReference type="RefSeq" id="WP_226592199.1">
    <property type="nucleotide sequence ID" value="NZ_BLAY01000220.1"/>
</dbReference>
<keyword evidence="4" id="KW-1185">Reference proteome</keyword>
<name>A0AAV3XKF8_9CYAN</name>
<dbReference type="GO" id="GO:0016787">
    <property type="term" value="F:hydrolase activity"/>
    <property type="evidence" value="ECO:0007669"/>
    <property type="project" value="UniProtKB-KW"/>
</dbReference>
<dbReference type="Gene3D" id="3.40.50.1820">
    <property type="entry name" value="alpha/beta hydrolase"/>
    <property type="match status" value="1"/>
</dbReference>
<accession>A0AAV3XKF8</accession>
<protein>
    <submittedName>
        <fullName evidence="3">Alpha/beta hydrolase domain-containing protein</fullName>
    </submittedName>
</protein>
<evidence type="ECO:0000313" key="3">
    <source>
        <dbReference type="EMBL" id="GET43412.1"/>
    </source>
</evidence>
<dbReference type="PANTHER" id="PTHR48081">
    <property type="entry name" value="AB HYDROLASE SUPERFAMILY PROTEIN C4A8.06C"/>
    <property type="match status" value="1"/>
</dbReference>
<keyword evidence="1 3" id="KW-0378">Hydrolase</keyword>
<comment type="caution">
    <text evidence="3">The sequence shown here is derived from an EMBL/GenBank/DDBJ whole genome shotgun (WGS) entry which is preliminary data.</text>
</comment>
<proteinExistence type="predicted"/>
<evidence type="ECO:0000313" key="4">
    <source>
        <dbReference type="Proteomes" id="UP001050975"/>
    </source>
</evidence>
<evidence type="ECO:0000259" key="2">
    <source>
        <dbReference type="Pfam" id="PF20434"/>
    </source>
</evidence>
<dbReference type="AlphaFoldDB" id="A0AAV3XKF8"/>
<organism evidence="3 4">
    <name type="scientific">Microseira wollei NIES-4236</name>
    <dbReference type="NCBI Taxonomy" id="2530354"/>
    <lineage>
        <taxon>Bacteria</taxon>
        <taxon>Bacillati</taxon>
        <taxon>Cyanobacteriota</taxon>
        <taxon>Cyanophyceae</taxon>
        <taxon>Oscillatoriophycideae</taxon>
        <taxon>Aerosakkonematales</taxon>
        <taxon>Aerosakkonemataceae</taxon>
        <taxon>Microseira</taxon>
    </lineage>
</organism>
<dbReference type="EMBL" id="BLAY01000220">
    <property type="protein sequence ID" value="GET43412.1"/>
    <property type="molecule type" value="Genomic_DNA"/>
</dbReference>
<sequence>MMKRSIRLAMVMLVGFLVFSLSVPGVALSAEIDLPIPLPQSEEIDLPTGYQPINCDPDDFQLPVPPRGKKYHIEFPTGYEVPSDCDSLQPHLVELNDGTVSTDITYATLSGFRPLSLDLYQGRDTGTTEPRPLVVFVHGGAWTNGHERGTADFIDFPSVFAALANSGYVVASLEYRLSGEAPFPAAIKDVKRAIHFLRSKASEFGINKDKIALWGASAGANLTSLASVACDVPLFKPEESFGKDWNDCVQGFVGWYGPYDLVRLFGDPRLFPPANQALTDPQSIGTLAYFQCIKDGVCPHEILSAASAVTYVDKNDPPMLLIHGKEDTVVPYNQSEILAAKVKEVHEIPKEQSTDLVKVVLIDCVNHDFRGQEKSRTHQASMKALWETFTFLDKLFLPNPPEDSRWVVDEQELCPVPW</sequence>
<reference evidence="3" key="1">
    <citation type="submission" date="2019-10" db="EMBL/GenBank/DDBJ databases">
        <title>Draft genome sequece of Microseira wollei NIES-4236.</title>
        <authorList>
            <person name="Yamaguchi H."/>
            <person name="Suzuki S."/>
            <person name="Kawachi M."/>
        </authorList>
    </citation>
    <scope>NUCLEOTIDE SEQUENCE</scope>
    <source>
        <strain evidence="3">NIES-4236</strain>
    </source>
</reference>
<dbReference type="InterPro" id="IPR050300">
    <property type="entry name" value="GDXG_lipolytic_enzyme"/>
</dbReference>
<dbReference type="SUPFAM" id="SSF53474">
    <property type="entry name" value="alpha/beta-Hydrolases"/>
    <property type="match status" value="1"/>
</dbReference>
<dbReference type="Proteomes" id="UP001050975">
    <property type="component" value="Unassembled WGS sequence"/>
</dbReference>
<gene>
    <name evidence="3" type="ORF">MiSe_82350</name>
</gene>